<evidence type="ECO:0000313" key="2">
    <source>
        <dbReference type="Proteomes" id="UP000037136"/>
    </source>
</evidence>
<protein>
    <submittedName>
        <fullName evidence="1">Uncharacterized protein</fullName>
    </submittedName>
</protein>
<sequence length="212" mass="23427">MSKFPPAGDLRLTLELKPSVGCVIIESFIESFISIGDCARSRRNASGDASCHNPGEIFLTRVVSPYALVCLPDSCQGSPSIETTYHSVFPRPRNEWTMIFTRDQVSIMMGRKRADQLNHEVNPSPWLVVDSSTLVQMSNSTPVAPPSPYPAVQPTRQVTTSFFQMPFPNVVQINSSMTALTLTLGSPSQMQTQLYISDELHPLAYRSTFDAP</sequence>
<accession>A0A2A9PME4</accession>
<dbReference type="AlphaFoldDB" id="A0A2A9PME4"/>
<gene>
    <name evidence="1" type="ORF">XA68_13267</name>
</gene>
<organism evidence="1 2">
    <name type="scientific">Ophiocordyceps unilateralis</name>
    <name type="common">Zombie-ant fungus</name>
    <name type="synonym">Torrubia unilateralis</name>
    <dbReference type="NCBI Taxonomy" id="268505"/>
    <lineage>
        <taxon>Eukaryota</taxon>
        <taxon>Fungi</taxon>
        <taxon>Dikarya</taxon>
        <taxon>Ascomycota</taxon>
        <taxon>Pezizomycotina</taxon>
        <taxon>Sordariomycetes</taxon>
        <taxon>Hypocreomycetidae</taxon>
        <taxon>Hypocreales</taxon>
        <taxon>Ophiocordycipitaceae</taxon>
        <taxon>Ophiocordyceps</taxon>
    </lineage>
</organism>
<keyword evidence="2" id="KW-1185">Reference proteome</keyword>
<proteinExistence type="predicted"/>
<reference evidence="1 2" key="1">
    <citation type="journal article" date="2015" name="BMC Genomics">
        <title>Gene expression during zombie ant biting behavior reflects the complexity underlying fungal parasitic behavioral manipulation.</title>
        <authorList>
            <person name="de Bekker C."/>
            <person name="Ohm R.A."/>
            <person name="Loreto R.G."/>
            <person name="Sebastian A."/>
            <person name="Albert I."/>
            <person name="Merrow M."/>
            <person name="Brachmann A."/>
            <person name="Hughes D.P."/>
        </authorList>
    </citation>
    <scope>NUCLEOTIDE SEQUENCE [LARGE SCALE GENOMIC DNA]</scope>
    <source>
        <strain evidence="1 2">SC16a</strain>
    </source>
</reference>
<evidence type="ECO:0000313" key="1">
    <source>
        <dbReference type="EMBL" id="PFH62528.1"/>
    </source>
</evidence>
<dbReference type="EMBL" id="LAZP02000026">
    <property type="protein sequence ID" value="PFH62528.1"/>
    <property type="molecule type" value="Genomic_DNA"/>
</dbReference>
<name>A0A2A9PME4_OPHUN</name>
<reference evidence="1 2" key="2">
    <citation type="journal article" date="2017" name="Sci. Rep.">
        <title>Ant-infecting Ophiocordyceps genomes reveal a high diversity of potential behavioral manipulation genes and a possible major role for enterotoxins.</title>
        <authorList>
            <person name="de Bekker C."/>
            <person name="Ohm R.A."/>
            <person name="Evans H.C."/>
            <person name="Brachmann A."/>
            <person name="Hughes D.P."/>
        </authorList>
    </citation>
    <scope>NUCLEOTIDE SEQUENCE [LARGE SCALE GENOMIC DNA]</scope>
    <source>
        <strain evidence="1 2">SC16a</strain>
    </source>
</reference>
<dbReference type="Proteomes" id="UP000037136">
    <property type="component" value="Unassembled WGS sequence"/>
</dbReference>
<comment type="caution">
    <text evidence="1">The sequence shown here is derived from an EMBL/GenBank/DDBJ whole genome shotgun (WGS) entry which is preliminary data.</text>
</comment>